<dbReference type="InterPro" id="IPR004518">
    <property type="entry name" value="MazG-like_dom"/>
</dbReference>
<protein>
    <submittedName>
        <fullName evidence="2">Nucleoside triphosphate pyrophosphohydrolase</fullName>
        <ecNumber evidence="2">3.6.1.9</ecNumber>
    </submittedName>
</protein>
<dbReference type="Gene3D" id="1.10.287.1080">
    <property type="entry name" value="MazG-like"/>
    <property type="match status" value="2"/>
</dbReference>
<organism evidence="2 3">
    <name type="scientific">Candidatus Borkfalkia ceftriaxoniphila</name>
    <dbReference type="NCBI Taxonomy" id="2508949"/>
    <lineage>
        <taxon>Bacteria</taxon>
        <taxon>Bacillati</taxon>
        <taxon>Bacillota</taxon>
        <taxon>Clostridia</taxon>
        <taxon>Christensenellales</taxon>
        <taxon>Christensenellaceae</taxon>
        <taxon>Candidatus Borkfalkia</taxon>
    </lineage>
</organism>
<evidence type="ECO:0000259" key="1">
    <source>
        <dbReference type="Pfam" id="PF03819"/>
    </source>
</evidence>
<feature type="domain" description="NTP pyrophosphohydrolase MazG-like" evidence="1">
    <location>
        <begin position="376"/>
        <end position="434"/>
    </location>
</feature>
<accession>A0A4Q2KAR3</accession>
<proteinExistence type="predicted"/>
<dbReference type="InterPro" id="IPR048011">
    <property type="entry name" value="NTP-PPase_MazG-like_C"/>
</dbReference>
<keyword evidence="3" id="KW-1185">Reference proteome</keyword>
<gene>
    <name evidence="2" type="ORF">ESZ91_01530</name>
</gene>
<dbReference type="SUPFAM" id="SSF53790">
    <property type="entry name" value="Tetrapyrrole methylase"/>
    <property type="match status" value="1"/>
</dbReference>
<dbReference type="GO" id="GO:0047429">
    <property type="term" value="F:nucleoside triphosphate diphosphatase activity"/>
    <property type="evidence" value="ECO:0007669"/>
    <property type="project" value="UniProtKB-EC"/>
</dbReference>
<dbReference type="CDD" id="cd11528">
    <property type="entry name" value="NTP-PPase_MazG_Nterm"/>
    <property type="match status" value="1"/>
</dbReference>
<dbReference type="AlphaFoldDB" id="A0A4Q2KAR3"/>
<dbReference type="RefSeq" id="WP_129223420.1">
    <property type="nucleotide sequence ID" value="NZ_SDOZ01000002.1"/>
</dbReference>
<reference evidence="2 3" key="1">
    <citation type="journal article" date="2019" name="Gut">
        <title>Antibiotics-induced monodominance of a novel gut bacterial order.</title>
        <authorList>
            <person name="Hildebrand F."/>
            <person name="Moitinho-Silva L."/>
            <person name="Blasche S."/>
            <person name="Jahn M.T."/>
            <person name="Gossmann T.I."/>
            <person name="Heuerta-Cepas J."/>
            <person name="Hercog R."/>
            <person name="Luetge M."/>
            <person name="Bahram M."/>
            <person name="Pryszlak A."/>
            <person name="Alves R.J."/>
            <person name="Waszak S.M."/>
            <person name="Zhu A."/>
            <person name="Ye L."/>
            <person name="Costea P.I."/>
            <person name="Aalvink S."/>
            <person name="Belzer C."/>
            <person name="Forslund S.K."/>
            <person name="Sunagawa S."/>
            <person name="Hentschel U."/>
            <person name="Merten C."/>
            <person name="Patil K.R."/>
            <person name="Benes V."/>
            <person name="Bork P."/>
        </authorList>
    </citation>
    <scope>NUCLEOTIDE SEQUENCE [LARGE SCALE GENOMIC DNA]</scope>
    <source>
        <strain evidence="2 3">HDS1380</strain>
    </source>
</reference>
<dbReference type="PANTHER" id="PTHR30522">
    <property type="entry name" value="NUCLEOSIDE TRIPHOSPHATE PYROPHOSPHOHYDROLASE"/>
    <property type="match status" value="1"/>
</dbReference>
<dbReference type="InterPro" id="IPR011551">
    <property type="entry name" value="NTP_PyrPHydrolase_MazG"/>
</dbReference>
<dbReference type="PANTHER" id="PTHR30522:SF0">
    <property type="entry name" value="NUCLEOSIDE TRIPHOSPHATE PYROPHOSPHOHYDROLASE"/>
    <property type="match status" value="1"/>
</dbReference>
<feature type="domain" description="NTP pyrophosphohydrolase MazG-like" evidence="1">
    <location>
        <begin position="237"/>
        <end position="310"/>
    </location>
</feature>
<comment type="caution">
    <text evidence="2">The sequence shown here is derived from an EMBL/GenBank/DDBJ whole genome shotgun (WGS) entry which is preliminary data.</text>
</comment>
<evidence type="ECO:0000313" key="2">
    <source>
        <dbReference type="EMBL" id="RXZ61089.1"/>
    </source>
</evidence>
<dbReference type="FunFam" id="1.10.287.1080:FF:000001">
    <property type="entry name" value="Nucleoside triphosphate pyrophosphohydrolase"/>
    <property type="match status" value="1"/>
</dbReference>
<dbReference type="NCBIfam" id="TIGR00444">
    <property type="entry name" value="mazG"/>
    <property type="match status" value="1"/>
</dbReference>
<dbReference type="InterPro" id="IPR035996">
    <property type="entry name" value="4pyrrol_Methylase_sf"/>
</dbReference>
<dbReference type="CDD" id="cd11529">
    <property type="entry name" value="NTP-PPase_MazG_Cterm"/>
    <property type="match status" value="1"/>
</dbReference>
<dbReference type="GO" id="GO:0046061">
    <property type="term" value="P:dATP catabolic process"/>
    <property type="evidence" value="ECO:0007669"/>
    <property type="project" value="TreeGrafter"/>
</dbReference>
<dbReference type="GO" id="GO:0046076">
    <property type="term" value="P:dTTP catabolic process"/>
    <property type="evidence" value="ECO:0007669"/>
    <property type="project" value="TreeGrafter"/>
</dbReference>
<dbReference type="EMBL" id="SDOZ01000002">
    <property type="protein sequence ID" value="RXZ61089.1"/>
    <property type="molecule type" value="Genomic_DNA"/>
</dbReference>
<dbReference type="Pfam" id="PF03819">
    <property type="entry name" value="MazG"/>
    <property type="match status" value="2"/>
</dbReference>
<keyword evidence="2" id="KW-0378">Hydrolase</keyword>
<dbReference type="GO" id="GO:0046052">
    <property type="term" value="P:UTP catabolic process"/>
    <property type="evidence" value="ECO:0007669"/>
    <property type="project" value="TreeGrafter"/>
</dbReference>
<dbReference type="GO" id="GO:0046047">
    <property type="term" value="P:TTP catabolic process"/>
    <property type="evidence" value="ECO:0007669"/>
    <property type="project" value="TreeGrafter"/>
</dbReference>
<sequence>MVSIVGLGIDPSDLTEGAKQELLSGKKIIVRAERFAAAVRALGVSFETLDCVYESSRNFDSLHKNLAARVLGAAKERDVVYCVPGSVEEDISAQIVLKKSRGAAVFDSVSKSADAFRRAKIFSCNRAAYSAYDLEKYIRAVLPLCVYDIDCDLVAGDVKLKLCDMLGDETPCFFVKNGKVKKIKLYELDRQKEYDETTALVVDDTPLLKKKRFDFYDLCEVMRRLRAPGGCPWDRAQTHESIRKNMVEEAYELVDAIDSKDDGKIVEEAGDVLMQAVFHAQLGEDRGAFDCADVTSGVCEKLIFRHSHIFGGDNAKNADDALSVWERNKRAEKGQKTTGDSVADVPAGFPALLRAQKVGKRASKAGYDFKDIEEAAEKIGEELSELLQAVKEGDAAHISEETGDLLFSAVNVGRLAGADCEESLHESTKKFVARFLKTESLILQDGKEMQNLAPEELWAYYERAKEQIDADPSR</sequence>
<dbReference type="GO" id="GO:0006950">
    <property type="term" value="P:response to stress"/>
    <property type="evidence" value="ECO:0007669"/>
    <property type="project" value="UniProtKB-ARBA"/>
</dbReference>
<evidence type="ECO:0000313" key="3">
    <source>
        <dbReference type="Proteomes" id="UP000291269"/>
    </source>
</evidence>
<dbReference type="NCBIfam" id="NF007113">
    <property type="entry name" value="PRK09562.1"/>
    <property type="match status" value="1"/>
</dbReference>
<dbReference type="GO" id="GO:0008168">
    <property type="term" value="F:methyltransferase activity"/>
    <property type="evidence" value="ECO:0007669"/>
    <property type="project" value="InterPro"/>
</dbReference>
<dbReference type="InterPro" id="IPR048015">
    <property type="entry name" value="NTP-PPase_MazG-like_N"/>
</dbReference>
<dbReference type="SUPFAM" id="SSF101386">
    <property type="entry name" value="all-alpha NTP pyrophosphatases"/>
    <property type="match status" value="2"/>
</dbReference>
<dbReference type="EC" id="3.6.1.9" evidence="2"/>
<dbReference type="OrthoDB" id="9808939at2"/>
<dbReference type="GO" id="GO:0006203">
    <property type="term" value="P:dGTP catabolic process"/>
    <property type="evidence" value="ECO:0007669"/>
    <property type="project" value="TreeGrafter"/>
</dbReference>
<dbReference type="GO" id="GO:0046081">
    <property type="term" value="P:dUTP catabolic process"/>
    <property type="evidence" value="ECO:0007669"/>
    <property type="project" value="TreeGrafter"/>
</dbReference>
<dbReference type="Proteomes" id="UP000291269">
    <property type="component" value="Unassembled WGS sequence"/>
</dbReference>
<name>A0A4Q2KAR3_9FIRM</name>